<reference evidence="2" key="2">
    <citation type="submission" date="2021-02" db="EMBL/GenBank/DDBJ databases">
        <authorList>
            <person name="Kimball J.A."/>
            <person name="Haas M.W."/>
            <person name="Macchietto M."/>
            <person name="Kono T."/>
            <person name="Duquette J."/>
            <person name="Shao M."/>
        </authorList>
    </citation>
    <scope>NUCLEOTIDE SEQUENCE</scope>
    <source>
        <tissue evidence="2">Fresh leaf tissue</tissue>
    </source>
</reference>
<accession>A0A8J5TG53</accession>
<reference evidence="2" key="1">
    <citation type="journal article" date="2021" name="bioRxiv">
        <title>Whole Genome Assembly and Annotation of Northern Wild Rice, Zizania palustris L., Supports a Whole Genome Duplication in the Zizania Genus.</title>
        <authorList>
            <person name="Haas M."/>
            <person name="Kono T."/>
            <person name="Macchietto M."/>
            <person name="Millas R."/>
            <person name="McGilp L."/>
            <person name="Shao M."/>
            <person name="Duquette J."/>
            <person name="Hirsch C.N."/>
            <person name="Kimball J."/>
        </authorList>
    </citation>
    <scope>NUCLEOTIDE SEQUENCE</scope>
    <source>
        <tissue evidence="2">Fresh leaf tissue</tissue>
    </source>
</reference>
<dbReference type="EMBL" id="JAAALK010000282">
    <property type="protein sequence ID" value="KAG8080694.1"/>
    <property type="molecule type" value="Genomic_DNA"/>
</dbReference>
<feature type="compositionally biased region" description="Polar residues" evidence="1">
    <location>
        <begin position="32"/>
        <end position="44"/>
    </location>
</feature>
<keyword evidence="3" id="KW-1185">Reference proteome</keyword>
<organism evidence="2 3">
    <name type="scientific">Zizania palustris</name>
    <name type="common">Northern wild rice</name>
    <dbReference type="NCBI Taxonomy" id="103762"/>
    <lineage>
        <taxon>Eukaryota</taxon>
        <taxon>Viridiplantae</taxon>
        <taxon>Streptophyta</taxon>
        <taxon>Embryophyta</taxon>
        <taxon>Tracheophyta</taxon>
        <taxon>Spermatophyta</taxon>
        <taxon>Magnoliopsida</taxon>
        <taxon>Liliopsida</taxon>
        <taxon>Poales</taxon>
        <taxon>Poaceae</taxon>
        <taxon>BOP clade</taxon>
        <taxon>Oryzoideae</taxon>
        <taxon>Oryzeae</taxon>
        <taxon>Zizaniinae</taxon>
        <taxon>Zizania</taxon>
    </lineage>
</organism>
<dbReference type="Proteomes" id="UP000729402">
    <property type="component" value="Unassembled WGS sequence"/>
</dbReference>
<feature type="region of interest" description="Disordered" evidence="1">
    <location>
        <begin position="29"/>
        <end position="65"/>
    </location>
</feature>
<evidence type="ECO:0000313" key="3">
    <source>
        <dbReference type="Proteomes" id="UP000729402"/>
    </source>
</evidence>
<proteinExistence type="predicted"/>
<protein>
    <submittedName>
        <fullName evidence="2">Uncharacterized protein</fullName>
    </submittedName>
</protein>
<sequence length="89" mass="9701">MGLTDATQEGDISTWRRSRSRILTVAGFGMGTKTTRGSVSTSGMKRSKRRPSAKTIPRSTTEKTVGEGIVHLEVLEVEDERERVGGGHQ</sequence>
<gene>
    <name evidence="2" type="ORF">GUJ93_ZPchr0007g5706</name>
</gene>
<comment type="caution">
    <text evidence="2">The sequence shown here is derived from an EMBL/GenBank/DDBJ whole genome shotgun (WGS) entry which is preliminary data.</text>
</comment>
<dbReference type="AlphaFoldDB" id="A0A8J5TG53"/>
<name>A0A8J5TG53_ZIZPA</name>
<evidence type="ECO:0000256" key="1">
    <source>
        <dbReference type="SAM" id="MobiDB-lite"/>
    </source>
</evidence>
<evidence type="ECO:0000313" key="2">
    <source>
        <dbReference type="EMBL" id="KAG8080694.1"/>
    </source>
</evidence>